<dbReference type="EMBL" id="JYIY01000072">
    <property type="protein sequence ID" value="KJL36685.1"/>
    <property type="molecule type" value="Genomic_DNA"/>
</dbReference>
<dbReference type="PATRIC" id="fig|400772.4.peg.1459"/>
<dbReference type="AlphaFoldDB" id="A0A0F0LWL4"/>
<gene>
    <name evidence="2" type="ORF">RR49_01436</name>
</gene>
<organism evidence="2 3">
    <name type="scientific">Microbacterium ginsengisoli</name>
    <dbReference type="NCBI Taxonomy" id="400772"/>
    <lineage>
        <taxon>Bacteria</taxon>
        <taxon>Bacillati</taxon>
        <taxon>Actinomycetota</taxon>
        <taxon>Actinomycetes</taxon>
        <taxon>Micrococcales</taxon>
        <taxon>Microbacteriaceae</taxon>
        <taxon>Microbacterium</taxon>
    </lineage>
</organism>
<sequence length="131" mass="14136">MPGRHGGLPAPPRPPHGRQTDAASSRYRERTGTGVDVARAAREWWAMWTLQEQDLWAAAGDGMLVALLMLAIGLSIAPSAVWQEPVQIGAPAVCIAIATYARRPQRRAQRWREAYRTAPAGPTDGQVGASV</sequence>
<comment type="caution">
    <text evidence="2">The sequence shown here is derived from an EMBL/GenBank/DDBJ whole genome shotgun (WGS) entry which is preliminary data.</text>
</comment>
<accession>A0A0F0LWL4</accession>
<name>A0A0F0LWL4_9MICO</name>
<evidence type="ECO:0000256" key="1">
    <source>
        <dbReference type="SAM" id="MobiDB-lite"/>
    </source>
</evidence>
<proteinExistence type="predicted"/>
<evidence type="ECO:0000313" key="3">
    <source>
        <dbReference type="Proteomes" id="UP000033451"/>
    </source>
</evidence>
<reference evidence="2 3" key="1">
    <citation type="submission" date="2015-02" db="EMBL/GenBank/DDBJ databases">
        <title>Draft genome sequences of ten Microbacterium spp. with emphasis on heavy metal contaminated environments.</title>
        <authorList>
            <person name="Corretto E."/>
        </authorList>
    </citation>
    <scope>NUCLEOTIDE SEQUENCE [LARGE SCALE GENOMIC DNA]</scope>
    <source>
        <strain evidence="2 3">DSM 18659</strain>
    </source>
</reference>
<feature type="region of interest" description="Disordered" evidence="1">
    <location>
        <begin position="1"/>
        <end position="33"/>
    </location>
</feature>
<keyword evidence="3" id="KW-1185">Reference proteome</keyword>
<evidence type="ECO:0000313" key="2">
    <source>
        <dbReference type="EMBL" id="KJL36685.1"/>
    </source>
</evidence>
<dbReference type="Proteomes" id="UP000033451">
    <property type="component" value="Unassembled WGS sequence"/>
</dbReference>
<protein>
    <submittedName>
        <fullName evidence="2">Uncharacterized protein</fullName>
    </submittedName>
</protein>